<reference evidence="3" key="1">
    <citation type="submission" date="2020-12" db="UniProtKB">
        <authorList>
            <consortium name="WormBaseParasite"/>
        </authorList>
    </citation>
    <scope>IDENTIFICATION</scope>
    <source>
        <strain evidence="3">MHco3</strain>
    </source>
</reference>
<dbReference type="WBParaSite" id="HCON_00044710-00001">
    <property type="protein sequence ID" value="HCON_00044710-00001"/>
    <property type="gene ID" value="HCON_00044710"/>
</dbReference>
<feature type="compositionally biased region" description="Polar residues" evidence="1">
    <location>
        <begin position="8"/>
        <end position="20"/>
    </location>
</feature>
<evidence type="ECO:0000256" key="1">
    <source>
        <dbReference type="SAM" id="MobiDB-lite"/>
    </source>
</evidence>
<organism evidence="2 3">
    <name type="scientific">Haemonchus contortus</name>
    <name type="common">Barber pole worm</name>
    <dbReference type="NCBI Taxonomy" id="6289"/>
    <lineage>
        <taxon>Eukaryota</taxon>
        <taxon>Metazoa</taxon>
        <taxon>Ecdysozoa</taxon>
        <taxon>Nematoda</taxon>
        <taxon>Chromadorea</taxon>
        <taxon>Rhabditida</taxon>
        <taxon>Rhabditina</taxon>
        <taxon>Rhabditomorpha</taxon>
        <taxon>Strongyloidea</taxon>
        <taxon>Trichostrongylidae</taxon>
        <taxon>Haemonchus</taxon>
    </lineage>
</organism>
<keyword evidence="2" id="KW-1185">Reference proteome</keyword>
<protein>
    <submittedName>
        <fullName evidence="3">Plug domain-containing protein</fullName>
    </submittedName>
</protein>
<name>A0A7I4Y4U7_HAECO</name>
<evidence type="ECO:0000313" key="2">
    <source>
        <dbReference type="Proteomes" id="UP000025227"/>
    </source>
</evidence>
<sequence length="47" mass="5019">MTMPIAKAQSSIGARSPPESNDLINDYLVTAFPLVYIRPAAVDLTIG</sequence>
<dbReference type="Proteomes" id="UP000025227">
    <property type="component" value="Unplaced"/>
</dbReference>
<feature type="region of interest" description="Disordered" evidence="1">
    <location>
        <begin position="1"/>
        <end position="20"/>
    </location>
</feature>
<dbReference type="AlphaFoldDB" id="A0A7I4Y4U7"/>
<proteinExistence type="predicted"/>
<accession>A0A7I4Y4U7</accession>
<evidence type="ECO:0000313" key="3">
    <source>
        <dbReference type="WBParaSite" id="HCON_00044710-00001"/>
    </source>
</evidence>